<dbReference type="EMBL" id="BMYX01000013">
    <property type="protein sequence ID" value="GGY18989.1"/>
    <property type="molecule type" value="Genomic_DNA"/>
</dbReference>
<dbReference type="InterPro" id="IPR036249">
    <property type="entry name" value="Thioredoxin-like_sf"/>
</dbReference>
<comment type="caution">
    <text evidence="3">The sequence shown here is derived from an EMBL/GenBank/DDBJ whole genome shotgun (WGS) entry which is preliminary data.</text>
</comment>
<organism evidence="3 4">
    <name type="scientific">Paludibacterium paludis</name>
    <dbReference type="NCBI Taxonomy" id="1225769"/>
    <lineage>
        <taxon>Bacteria</taxon>
        <taxon>Pseudomonadati</taxon>
        <taxon>Pseudomonadota</taxon>
        <taxon>Betaproteobacteria</taxon>
        <taxon>Neisseriales</taxon>
        <taxon>Chromobacteriaceae</taxon>
        <taxon>Paludibacterium</taxon>
    </lineage>
</organism>
<comment type="similarity">
    <text evidence="1 2">Belongs to the ArsC family.</text>
</comment>
<gene>
    <name evidence="3" type="ORF">GCM10011289_22980</name>
</gene>
<evidence type="ECO:0000313" key="3">
    <source>
        <dbReference type="EMBL" id="GGY18989.1"/>
    </source>
</evidence>
<dbReference type="NCBIfam" id="TIGR01617">
    <property type="entry name" value="arsC_related"/>
    <property type="match status" value="1"/>
</dbReference>
<dbReference type="Proteomes" id="UP000645257">
    <property type="component" value="Unassembled WGS sequence"/>
</dbReference>
<evidence type="ECO:0000313" key="4">
    <source>
        <dbReference type="Proteomes" id="UP000645257"/>
    </source>
</evidence>
<proteinExistence type="inferred from homology"/>
<sequence>MITVYGIPNCNTVKKARDWLAREGIDYRFHDFKKAGIDAPRLAAWLDAVPLDKLVNRQGTTWRGLNDEDKARAATREGAIGLMMANPSLIKRPVLECRGAVILGFAEERYREALTQ</sequence>
<dbReference type="PANTHER" id="PTHR30041:SF8">
    <property type="entry name" value="PROTEIN YFFB"/>
    <property type="match status" value="1"/>
</dbReference>
<dbReference type="PROSITE" id="PS51353">
    <property type="entry name" value="ARSC"/>
    <property type="match status" value="1"/>
</dbReference>
<reference evidence="3" key="2">
    <citation type="submission" date="2020-09" db="EMBL/GenBank/DDBJ databases">
        <authorList>
            <person name="Sun Q."/>
            <person name="Kim S."/>
        </authorList>
    </citation>
    <scope>NUCLEOTIDE SEQUENCE</scope>
    <source>
        <strain evidence="3">KCTC 32182</strain>
    </source>
</reference>
<dbReference type="Gene3D" id="3.40.30.10">
    <property type="entry name" value="Glutaredoxin"/>
    <property type="match status" value="1"/>
</dbReference>
<reference evidence="3" key="1">
    <citation type="journal article" date="2014" name="Int. J. Syst. Evol. Microbiol.">
        <title>Complete genome sequence of Corynebacterium casei LMG S-19264T (=DSM 44701T), isolated from a smear-ripened cheese.</title>
        <authorList>
            <consortium name="US DOE Joint Genome Institute (JGI-PGF)"/>
            <person name="Walter F."/>
            <person name="Albersmeier A."/>
            <person name="Kalinowski J."/>
            <person name="Ruckert C."/>
        </authorList>
    </citation>
    <scope>NUCLEOTIDE SEQUENCE</scope>
    <source>
        <strain evidence="3">KCTC 32182</strain>
    </source>
</reference>
<dbReference type="AlphaFoldDB" id="A0A918UAV1"/>
<dbReference type="RefSeq" id="WP_189534429.1">
    <property type="nucleotide sequence ID" value="NZ_BMYX01000013.1"/>
</dbReference>
<protein>
    <submittedName>
        <fullName evidence="3">Arsenate reductase</fullName>
    </submittedName>
</protein>
<evidence type="ECO:0000256" key="2">
    <source>
        <dbReference type="PROSITE-ProRule" id="PRU01282"/>
    </source>
</evidence>
<dbReference type="SUPFAM" id="SSF52833">
    <property type="entry name" value="Thioredoxin-like"/>
    <property type="match status" value="1"/>
</dbReference>
<dbReference type="InterPro" id="IPR006504">
    <property type="entry name" value="Tscrpt_reg_Spx/MgsR"/>
</dbReference>
<evidence type="ECO:0000256" key="1">
    <source>
        <dbReference type="ARBA" id="ARBA00007198"/>
    </source>
</evidence>
<dbReference type="Pfam" id="PF03960">
    <property type="entry name" value="ArsC"/>
    <property type="match status" value="1"/>
</dbReference>
<name>A0A918UAV1_9NEIS</name>
<dbReference type="CDD" id="cd03035">
    <property type="entry name" value="ArsC_Yffb"/>
    <property type="match status" value="1"/>
</dbReference>
<dbReference type="InterPro" id="IPR006660">
    <property type="entry name" value="Arsenate_reductase-like"/>
</dbReference>
<keyword evidence="4" id="KW-1185">Reference proteome</keyword>
<dbReference type="PANTHER" id="PTHR30041">
    <property type="entry name" value="ARSENATE REDUCTASE"/>
    <property type="match status" value="1"/>
</dbReference>
<accession>A0A918UAV1</accession>